<feature type="compositionally biased region" description="Basic residues" evidence="1">
    <location>
        <begin position="53"/>
        <end position="64"/>
    </location>
</feature>
<feature type="region of interest" description="Disordered" evidence="1">
    <location>
        <begin position="1"/>
        <end position="78"/>
    </location>
</feature>
<accession>A0A4R6TZA4</accession>
<proteinExistence type="predicted"/>
<gene>
    <name evidence="2" type="ORF">EV213_10954</name>
</gene>
<evidence type="ECO:0000313" key="3">
    <source>
        <dbReference type="Proteomes" id="UP000295632"/>
    </source>
</evidence>
<comment type="caution">
    <text evidence="2">The sequence shown here is derived from an EMBL/GenBank/DDBJ whole genome shotgun (WGS) entry which is preliminary data.</text>
</comment>
<dbReference type="Proteomes" id="UP000295632">
    <property type="component" value="Unassembled WGS sequence"/>
</dbReference>
<protein>
    <submittedName>
        <fullName evidence="2">Uncharacterized protein</fullName>
    </submittedName>
</protein>
<keyword evidence="3" id="KW-1185">Reference proteome</keyword>
<dbReference type="AlphaFoldDB" id="A0A4R6TZA4"/>
<feature type="compositionally biased region" description="Basic and acidic residues" evidence="1">
    <location>
        <begin position="26"/>
        <end position="39"/>
    </location>
</feature>
<evidence type="ECO:0000313" key="2">
    <source>
        <dbReference type="EMBL" id="TDQ38686.1"/>
    </source>
</evidence>
<feature type="compositionally biased region" description="Basic and acidic residues" evidence="1">
    <location>
        <begin position="66"/>
        <end position="77"/>
    </location>
</feature>
<reference evidence="2 3" key="1">
    <citation type="submission" date="2019-03" db="EMBL/GenBank/DDBJ databases">
        <title>Genomic Encyclopedia of Type Strains, Phase IV (KMG-IV): sequencing the most valuable type-strain genomes for metagenomic binning, comparative biology and taxonomic classification.</title>
        <authorList>
            <person name="Goeker M."/>
        </authorList>
    </citation>
    <scope>NUCLEOTIDE SEQUENCE [LARGE SCALE GENOMIC DNA]</scope>
    <source>
        <strain evidence="2 3">DSM 28697</strain>
    </source>
</reference>
<dbReference type="EMBL" id="SNYJ01000009">
    <property type="protein sequence ID" value="TDQ38686.1"/>
    <property type="molecule type" value="Genomic_DNA"/>
</dbReference>
<evidence type="ECO:0000256" key="1">
    <source>
        <dbReference type="SAM" id="MobiDB-lite"/>
    </source>
</evidence>
<sequence>MCAPTGMKIEHVEEESEPKCGGSEPKMQESEPKWRESEPKCGGSEPFREKRAQMKRKRAQKAGKRAQTEGKRAEITGKRAQTKIFRSHWRRAINNLSPDCAFLLRDTDKAKGGCESEICPNWLRPYREKAR</sequence>
<organism evidence="2 3">
    <name type="scientific">Aureibacillus halotolerans</name>
    <dbReference type="NCBI Taxonomy" id="1508390"/>
    <lineage>
        <taxon>Bacteria</taxon>
        <taxon>Bacillati</taxon>
        <taxon>Bacillota</taxon>
        <taxon>Bacilli</taxon>
        <taxon>Bacillales</taxon>
        <taxon>Bacillaceae</taxon>
        <taxon>Aureibacillus</taxon>
    </lineage>
</organism>
<name>A0A4R6TZA4_9BACI</name>